<name>A0A3S8U7L9_9RHOB</name>
<dbReference type="Gene3D" id="1.10.10.10">
    <property type="entry name" value="Winged helix-like DNA-binding domain superfamily/Winged helix DNA-binding domain"/>
    <property type="match status" value="1"/>
</dbReference>
<dbReference type="Pfam" id="PF12802">
    <property type="entry name" value="MarR_2"/>
    <property type="match status" value="1"/>
</dbReference>
<evidence type="ECO:0000259" key="3">
    <source>
        <dbReference type="PROSITE" id="PS51186"/>
    </source>
</evidence>
<feature type="domain" description="HTH marR-type" evidence="2">
    <location>
        <begin position="1"/>
        <end position="146"/>
    </location>
</feature>
<keyword evidence="1 4" id="KW-0808">Transferase</keyword>
<protein>
    <submittedName>
        <fullName evidence="4">GNAT family N-acetyltransferase</fullName>
    </submittedName>
</protein>
<keyword evidence="5" id="KW-1185">Reference proteome</keyword>
<dbReference type="InterPro" id="IPR000835">
    <property type="entry name" value="HTH_MarR-typ"/>
</dbReference>
<dbReference type="InterPro" id="IPR050769">
    <property type="entry name" value="NAT_camello-type"/>
</dbReference>
<dbReference type="EMBL" id="CP034328">
    <property type="protein sequence ID" value="AZL59530.1"/>
    <property type="molecule type" value="Genomic_DNA"/>
</dbReference>
<dbReference type="Proteomes" id="UP000282002">
    <property type="component" value="Chromosome"/>
</dbReference>
<evidence type="ECO:0000313" key="5">
    <source>
        <dbReference type="Proteomes" id="UP000282002"/>
    </source>
</evidence>
<dbReference type="GO" id="GO:0008080">
    <property type="term" value="F:N-acetyltransferase activity"/>
    <property type="evidence" value="ECO:0007669"/>
    <property type="project" value="InterPro"/>
</dbReference>
<accession>A0A3S8U7L9</accession>
<evidence type="ECO:0000313" key="4">
    <source>
        <dbReference type="EMBL" id="AZL59530.1"/>
    </source>
</evidence>
<evidence type="ECO:0000256" key="1">
    <source>
        <dbReference type="ARBA" id="ARBA00022679"/>
    </source>
</evidence>
<dbReference type="PANTHER" id="PTHR13947">
    <property type="entry name" value="GNAT FAMILY N-ACETYLTRANSFERASE"/>
    <property type="match status" value="1"/>
</dbReference>
<reference evidence="4 5" key="1">
    <citation type="submission" date="2018-12" db="EMBL/GenBank/DDBJ databases">
        <title>Complete genome sequencing of Tabrizicola sp. K13M18.</title>
        <authorList>
            <person name="Bae J.-W."/>
        </authorList>
    </citation>
    <scope>NUCLEOTIDE SEQUENCE [LARGE SCALE GENOMIC DNA]</scope>
    <source>
        <strain evidence="4 5">K13M18</strain>
    </source>
</reference>
<proteinExistence type="predicted"/>
<dbReference type="SUPFAM" id="SSF55729">
    <property type="entry name" value="Acyl-CoA N-acyltransferases (Nat)"/>
    <property type="match status" value="1"/>
</dbReference>
<dbReference type="PROSITE" id="PS50995">
    <property type="entry name" value="HTH_MARR_2"/>
    <property type="match status" value="1"/>
</dbReference>
<dbReference type="InterPro" id="IPR000182">
    <property type="entry name" value="GNAT_dom"/>
</dbReference>
<dbReference type="KEGG" id="taw:EI545_12215"/>
<dbReference type="GO" id="GO:0003700">
    <property type="term" value="F:DNA-binding transcription factor activity"/>
    <property type="evidence" value="ECO:0007669"/>
    <property type="project" value="InterPro"/>
</dbReference>
<dbReference type="InterPro" id="IPR016181">
    <property type="entry name" value="Acyl_CoA_acyltransferase"/>
</dbReference>
<dbReference type="CDD" id="cd04301">
    <property type="entry name" value="NAT_SF"/>
    <property type="match status" value="1"/>
</dbReference>
<gene>
    <name evidence="4" type="ORF">EI545_12215</name>
</gene>
<dbReference type="OrthoDB" id="273614at2"/>
<sequence length="313" mass="35310">MREGVNMPEDRIAQFREFNRFHTRLVGALNEHLLASDYTLPQVRVLYEVANAPPKAPPSARDLGEALGMDTGYLSRIVTSLSDEGLIERVPSERNAKRLALSLSENGRKVFKGLNDASAKEAAAMLEKLSDQEQRELIGAMGKVRRLLGDGSKEATFVLRDPEPGDLGWITYQHGRLYAKEYGWDWTFEALVAEIVSEFAKSYDPSCERCWVAEREGEVIGSVFIVRQDDQTAKLRLLYVDASARGRGLGRRLVAEAMRFARDKGYKRMTLWTNDVLVSARRIYEGAGFELLEEEPHHSFGKDLVGQVWGRDL</sequence>
<dbReference type="SMART" id="SM00347">
    <property type="entry name" value="HTH_MARR"/>
    <property type="match status" value="1"/>
</dbReference>
<dbReference type="PANTHER" id="PTHR13947:SF37">
    <property type="entry name" value="LD18367P"/>
    <property type="match status" value="1"/>
</dbReference>
<dbReference type="PROSITE" id="PS51186">
    <property type="entry name" value="GNAT"/>
    <property type="match status" value="1"/>
</dbReference>
<dbReference type="Pfam" id="PF00583">
    <property type="entry name" value="Acetyltransf_1"/>
    <property type="match status" value="1"/>
</dbReference>
<dbReference type="Gene3D" id="3.40.630.30">
    <property type="match status" value="1"/>
</dbReference>
<evidence type="ECO:0000259" key="2">
    <source>
        <dbReference type="PROSITE" id="PS50995"/>
    </source>
</evidence>
<dbReference type="SUPFAM" id="SSF46785">
    <property type="entry name" value="Winged helix' DNA-binding domain"/>
    <property type="match status" value="1"/>
</dbReference>
<dbReference type="InterPro" id="IPR036388">
    <property type="entry name" value="WH-like_DNA-bd_sf"/>
</dbReference>
<feature type="domain" description="N-acetyltransferase" evidence="3">
    <location>
        <begin position="170"/>
        <end position="313"/>
    </location>
</feature>
<dbReference type="InterPro" id="IPR036390">
    <property type="entry name" value="WH_DNA-bd_sf"/>
</dbReference>
<organism evidence="4 5">
    <name type="scientific">Tabrizicola piscis</name>
    <dbReference type="NCBI Taxonomy" id="2494374"/>
    <lineage>
        <taxon>Bacteria</taxon>
        <taxon>Pseudomonadati</taxon>
        <taxon>Pseudomonadota</taxon>
        <taxon>Alphaproteobacteria</taxon>
        <taxon>Rhodobacterales</taxon>
        <taxon>Paracoccaceae</taxon>
        <taxon>Tabrizicola</taxon>
    </lineage>
</organism>
<dbReference type="AlphaFoldDB" id="A0A3S8U7L9"/>